<dbReference type="InterPro" id="IPR000182">
    <property type="entry name" value="GNAT_dom"/>
</dbReference>
<protein>
    <submittedName>
        <fullName evidence="2">GNAT family N-acetyltransferase</fullName>
    </submittedName>
</protein>
<dbReference type="InterPro" id="IPR051531">
    <property type="entry name" value="N-acetyltransferase"/>
</dbReference>
<proteinExistence type="predicted"/>
<dbReference type="KEGG" id="pstg:E8M01_19865"/>
<organism evidence="2 3">
    <name type="scientific">Phreatobacter stygius</name>
    <dbReference type="NCBI Taxonomy" id="1940610"/>
    <lineage>
        <taxon>Bacteria</taxon>
        <taxon>Pseudomonadati</taxon>
        <taxon>Pseudomonadota</taxon>
        <taxon>Alphaproteobacteria</taxon>
        <taxon>Hyphomicrobiales</taxon>
        <taxon>Phreatobacteraceae</taxon>
        <taxon>Phreatobacter</taxon>
    </lineage>
</organism>
<dbReference type="PANTHER" id="PTHR43792:SF1">
    <property type="entry name" value="N-ACETYLTRANSFERASE DOMAIN-CONTAINING PROTEIN"/>
    <property type="match status" value="1"/>
</dbReference>
<accession>A0A4D7BFY1</accession>
<gene>
    <name evidence="2" type="ORF">E8M01_19865</name>
</gene>
<evidence type="ECO:0000313" key="2">
    <source>
        <dbReference type="EMBL" id="QCI69323.1"/>
    </source>
</evidence>
<dbReference type="InterPro" id="IPR016181">
    <property type="entry name" value="Acyl_CoA_acyltransferase"/>
</dbReference>
<dbReference type="PROSITE" id="PS51186">
    <property type="entry name" value="GNAT"/>
    <property type="match status" value="1"/>
</dbReference>
<name>A0A4D7BFY1_9HYPH</name>
<dbReference type="PANTHER" id="PTHR43792">
    <property type="entry name" value="GNAT FAMILY, PUTATIVE (AFU_ORTHOLOGUE AFUA_3G00765)-RELATED-RELATED"/>
    <property type="match status" value="1"/>
</dbReference>
<dbReference type="GO" id="GO:0016747">
    <property type="term" value="F:acyltransferase activity, transferring groups other than amino-acyl groups"/>
    <property type="evidence" value="ECO:0007669"/>
    <property type="project" value="InterPro"/>
</dbReference>
<sequence length="184" mass="20602">MLPHFETDRLLVWPRSMRDFEACLAMDRDPAVTKYVAGPWNDAAQHERFLRERIETSYDAGLGYWSIFARQQPEQFLGWILLVPYDGVGPEIEIGWRLNRHAWGKGYATEAARPIVDHAFRTVGLGRIVADIDPGNSASIHVAEKIGLKFTGDGKHDGLACKCYALTRDDFSAADAQEPGRSPS</sequence>
<evidence type="ECO:0000259" key="1">
    <source>
        <dbReference type="PROSITE" id="PS51186"/>
    </source>
</evidence>
<dbReference type="EMBL" id="CP039690">
    <property type="protein sequence ID" value="QCI69323.1"/>
    <property type="molecule type" value="Genomic_DNA"/>
</dbReference>
<keyword evidence="2" id="KW-0808">Transferase</keyword>
<feature type="domain" description="N-acetyltransferase" evidence="1">
    <location>
        <begin position="10"/>
        <end position="169"/>
    </location>
</feature>
<keyword evidence="3" id="KW-1185">Reference proteome</keyword>
<dbReference type="AlphaFoldDB" id="A0A4D7BFY1"/>
<dbReference type="Proteomes" id="UP000298781">
    <property type="component" value="Chromosome"/>
</dbReference>
<reference evidence="2 3" key="1">
    <citation type="submission" date="2019-04" db="EMBL/GenBank/DDBJ databases">
        <title>Phreatobacter aquaticus sp. nov.</title>
        <authorList>
            <person name="Choi A."/>
        </authorList>
    </citation>
    <scope>NUCLEOTIDE SEQUENCE [LARGE SCALE GENOMIC DNA]</scope>
    <source>
        <strain evidence="2 3">KCTC 52518</strain>
    </source>
</reference>
<dbReference type="Gene3D" id="3.40.630.30">
    <property type="match status" value="1"/>
</dbReference>
<dbReference type="SUPFAM" id="SSF55729">
    <property type="entry name" value="Acyl-CoA N-acyltransferases (Nat)"/>
    <property type="match status" value="1"/>
</dbReference>
<evidence type="ECO:0000313" key="3">
    <source>
        <dbReference type="Proteomes" id="UP000298781"/>
    </source>
</evidence>
<dbReference type="OrthoDB" id="6293260at2"/>
<dbReference type="Pfam" id="PF13302">
    <property type="entry name" value="Acetyltransf_3"/>
    <property type="match status" value="1"/>
</dbReference>